<dbReference type="InterPro" id="IPR000182">
    <property type="entry name" value="GNAT_dom"/>
</dbReference>
<dbReference type="EMBL" id="JAUJFL010000006">
    <property type="protein sequence ID" value="KAK2600410.1"/>
    <property type="molecule type" value="Genomic_DNA"/>
</dbReference>
<feature type="domain" description="N-acetyltransferase" evidence="1">
    <location>
        <begin position="48"/>
        <end position="214"/>
    </location>
</feature>
<dbReference type="PANTHER" id="PTHR43415">
    <property type="entry name" value="SPERMIDINE N(1)-ACETYLTRANSFERASE"/>
    <property type="match status" value="1"/>
</dbReference>
<evidence type="ECO:0000313" key="3">
    <source>
        <dbReference type="Proteomes" id="UP001265746"/>
    </source>
</evidence>
<dbReference type="GO" id="GO:0016747">
    <property type="term" value="F:acyltransferase activity, transferring groups other than amino-acyl groups"/>
    <property type="evidence" value="ECO:0007669"/>
    <property type="project" value="InterPro"/>
</dbReference>
<dbReference type="SUPFAM" id="SSF55729">
    <property type="entry name" value="Acyl-CoA N-acyltransferases (Nat)"/>
    <property type="match status" value="1"/>
</dbReference>
<dbReference type="PANTHER" id="PTHR43415:SF3">
    <property type="entry name" value="GNAT-FAMILY ACETYLTRANSFERASE"/>
    <property type="match status" value="1"/>
</dbReference>
<comment type="caution">
    <text evidence="2">The sequence shown here is derived from an EMBL/GenBank/DDBJ whole genome shotgun (WGS) entry which is preliminary data.</text>
</comment>
<reference evidence="2" key="1">
    <citation type="submission" date="2023-06" db="EMBL/GenBank/DDBJ databases">
        <authorList>
            <person name="Noh H."/>
        </authorList>
    </citation>
    <scope>NUCLEOTIDE SEQUENCE</scope>
    <source>
        <strain evidence="2">DUCC20226</strain>
    </source>
</reference>
<proteinExistence type="predicted"/>
<accession>A0AAD9S652</accession>
<evidence type="ECO:0000259" key="1">
    <source>
        <dbReference type="PROSITE" id="PS51186"/>
    </source>
</evidence>
<dbReference type="Proteomes" id="UP001265746">
    <property type="component" value="Unassembled WGS sequence"/>
</dbReference>
<dbReference type="CDD" id="cd04301">
    <property type="entry name" value="NAT_SF"/>
    <property type="match status" value="1"/>
</dbReference>
<protein>
    <recommendedName>
        <fullName evidence="1">N-acetyltransferase domain-containing protein</fullName>
    </recommendedName>
</protein>
<sequence>MAEAYLDDLESVWRSERLVFRAIQQEDYEFLFNDIDTDPINMSLSGPMLLKPPRKQKPEEWFEKWKKNDFLMDVIICLRPDVPANEHHFKSSDVPEKEVEQAGHAKDGQPKPIGMINISTGVYGRNPSNRACSLGITVAAPYQNSGYGTEAVRWAIDWAFRRANMHSVHLGSVEYNKRAHKCYQKVGFKLDGKQRQCHWHDRKWYDLYLFSILEHEWEQLQEAKN</sequence>
<dbReference type="Gene3D" id="3.40.630.30">
    <property type="match status" value="1"/>
</dbReference>
<dbReference type="InterPro" id="IPR016181">
    <property type="entry name" value="Acyl_CoA_acyltransferase"/>
</dbReference>
<dbReference type="Pfam" id="PF13302">
    <property type="entry name" value="Acetyltransf_3"/>
    <property type="match status" value="1"/>
</dbReference>
<keyword evidence="3" id="KW-1185">Reference proteome</keyword>
<name>A0AAD9S652_PHOAM</name>
<dbReference type="AlphaFoldDB" id="A0AAD9S652"/>
<evidence type="ECO:0000313" key="2">
    <source>
        <dbReference type="EMBL" id="KAK2600410.1"/>
    </source>
</evidence>
<organism evidence="2 3">
    <name type="scientific">Phomopsis amygdali</name>
    <name type="common">Fusicoccum amygdali</name>
    <dbReference type="NCBI Taxonomy" id="1214568"/>
    <lineage>
        <taxon>Eukaryota</taxon>
        <taxon>Fungi</taxon>
        <taxon>Dikarya</taxon>
        <taxon>Ascomycota</taxon>
        <taxon>Pezizomycotina</taxon>
        <taxon>Sordariomycetes</taxon>
        <taxon>Sordariomycetidae</taxon>
        <taxon>Diaporthales</taxon>
        <taxon>Diaporthaceae</taxon>
        <taxon>Diaporthe</taxon>
    </lineage>
</organism>
<gene>
    <name evidence="2" type="ORF">N8I77_009946</name>
</gene>
<dbReference type="PROSITE" id="PS51186">
    <property type="entry name" value="GNAT"/>
    <property type="match status" value="1"/>
</dbReference>